<dbReference type="GO" id="GO:0005840">
    <property type="term" value="C:ribosome"/>
    <property type="evidence" value="ECO:0007669"/>
    <property type="project" value="InterPro"/>
</dbReference>
<organism evidence="4 5">
    <name type="scientific">Candidatus Nomurabacteria bacterium GW2011_GWC2_35_8</name>
    <dbReference type="NCBI Taxonomy" id="1618752"/>
    <lineage>
        <taxon>Bacteria</taxon>
        <taxon>Candidatus Nomuraibacteriota</taxon>
    </lineage>
</organism>
<dbReference type="GO" id="GO:0003735">
    <property type="term" value="F:structural constituent of ribosome"/>
    <property type="evidence" value="ECO:0007669"/>
    <property type="project" value="InterPro"/>
</dbReference>
<proteinExistence type="inferred from homology"/>
<comment type="similarity">
    <text evidence="1">Belongs to the bacterial ribosomal protein bS6 family.</text>
</comment>
<evidence type="ECO:0000256" key="3">
    <source>
        <dbReference type="ARBA" id="ARBA00035520"/>
    </source>
</evidence>
<dbReference type="InterPro" id="IPR000529">
    <property type="entry name" value="Ribosomal_bS6"/>
</dbReference>
<evidence type="ECO:0000256" key="2">
    <source>
        <dbReference type="ARBA" id="ARBA00035294"/>
    </source>
</evidence>
<name>A0A0G0G6R3_9BACT</name>
<dbReference type="InterPro" id="IPR035980">
    <property type="entry name" value="Ribosomal_bS6_sf"/>
</dbReference>
<dbReference type="SUPFAM" id="SSF54995">
    <property type="entry name" value="Ribosomal protein S6"/>
    <property type="match status" value="1"/>
</dbReference>
<sequence>MQDAENKVNNDNLMEGEESNSKVYELGYLLVPIIKEEDVSVNYGNLKELISSFGGEIIMDEMPKAINLAYSMKKVISNISNKFNRAYFGWTKFVMSSQKVLELKKHLDLDSNFIRFLILKTVKENTIATKRFVRGESYRRPKAKSKENETVVPINEKEIDKEIDAMVAIYSIK</sequence>
<dbReference type="GO" id="GO:0006412">
    <property type="term" value="P:translation"/>
    <property type="evidence" value="ECO:0007669"/>
    <property type="project" value="InterPro"/>
</dbReference>
<dbReference type="Proteomes" id="UP000034798">
    <property type="component" value="Unassembled WGS sequence"/>
</dbReference>
<evidence type="ECO:0000313" key="5">
    <source>
        <dbReference type="Proteomes" id="UP000034798"/>
    </source>
</evidence>
<dbReference type="Pfam" id="PF01250">
    <property type="entry name" value="Ribosomal_S6"/>
    <property type="match status" value="1"/>
</dbReference>
<dbReference type="Gene3D" id="3.30.70.60">
    <property type="match status" value="1"/>
</dbReference>
<reference evidence="4 5" key="1">
    <citation type="journal article" date="2015" name="Nature">
        <title>rRNA introns, odd ribosomes, and small enigmatic genomes across a large radiation of phyla.</title>
        <authorList>
            <person name="Brown C.T."/>
            <person name="Hug L.A."/>
            <person name="Thomas B.C."/>
            <person name="Sharon I."/>
            <person name="Castelle C.J."/>
            <person name="Singh A."/>
            <person name="Wilkins M.J."/>
            <person name="Williams K.H."/>
            <person name="Banfield J.F."/>
        </authorList>
    </citation>
    <scope>NUCLEOTIDE SEQUENCE [LARGE SCALE GENOMIC DNA]</scope>
</reference>
<comment type="caution">
    <text evidence="4">The sequence shown here is derived from an EMBL/GenBank/DDBJ whole genome shotgun (WGS) entry which is preliminary data.</text>
</comment>
<dbReference type="AlphaFoldDB" id="A0A0G0G6R3"/>
<dbReference type="InterPro" id="IPR014717">
    <property type="entry name" value="Transl_elong_EF1B/ribsomal_bS6"/>
</dbReference>
<dbReference type="EMBL" id="LBQZ01000049">
    <property type="protein sequence ID" value="KKP87422.1"/>
    <property type="molecule type" value="Genomic_DNA"/>
</dbReference>
<evidence type="ECO:0000313" key="4">
    <source>
        <dbReference type="EMBL" id="KKP87422.1"/>
    </source>
</evidence>
<accession>A0A0G0G6R3</accession>
<evidence type="ECO:0000256" key="1">
    <source>
        <dbReference type="ARBA" id="ARBA00009512"/>
    </source>
</evidence>
<protein>
    <recommendedName>
        <fullName evidence="2">Small ribosomal subunit protein bS6</fullName>
    </recommendedName>
    <alternativeName>
        <fullName evidence="3">30S ribosomal protein S6</fullName>
    </alternativeName>
</protein>
<dbReference type="GO" id="GO:0019843">
    <property type="term" value="F:rRNA binding"/>
    <property type="evidence" value="ECO:0007669"/>
    <property type="project" value="InterPro"/>
</dbReference>
<gene>
    <name evidence="4" type="ORF">UR91_C0049G0007</name>
</gene>